<dbReference type="Pfam" id="PF07087">
    <property type="entry name" value="DUF1353"/>
    <property type="match status" value="1"/>
</dbReference>
<dbReference type="EMBL" id="JRPL02000003">
    <property type="protein sequence ID" value="TLD84260.1"/>
    <property type="molecule type" value="Genomic_DNA"/>
</dbReference>
<dbReference type="Proteomes" id="UP000029878">
    <property type="component" value="Unassembled WGS sequence"/>
</dbReference>
<name>A0A4U8SDN4_9HELI</name>
<comment type="caution">
    <text evidence="1">The sequence shown here is derived from an EMBL/GenBank/DDBJ whole genome shotgun (WGS) entry which is preliminary data.</text>
</comment>
<dbReference type="RefSeq" id="WP_034345532.1">
    <property type="nucleotide sequence ID" value="NZ_FZNG01000029.1"/>
</dbReference>
<accession>A0A4U8SDN4</accession>
<reference evidence="1 2" key="1">
    <citation type="journal article" date="2014" name="Genome Announc.">
        <title>Draft genome sequences of eight enterohepatic helicobacter species isolated from both laboratory and wild rodents.</title>
        <authorList>
            <person name="Sheh A."/>
            <person name="Shen Z."/>
            <person name="Fox J.G."/>
        </authorList>
    </citation>
    <scope>NUCLEOTIDE SEQUENCE [LARGE SCALE GENOMIC DNA]</scope>
    <source>
        <strain evidence="1 2">ATCC 700114</strain>
    </source>
</reference>
<protein>
    <submittedName>
        <fullName evidence="1">DUF1353 domain-containing protein</fullName>
    </submittedName>
</protein>
<sequence>MSKFRDPLHVKVLDDGKSYQVIESFTYYLEDDNECLLVVENGFITDFASVPRIFWSIFPPFGRYTKPAVLHDRLCVAFLNKELWNNVAINEAKLPVKLHNRFVRRSEADKMFLESMKSIKVNVFTRYILYFSVRLYAILQYGRKA</sequence>
<evidence type="ECO:0000313" key="1">
    <source>
        <dbReference type="EMBL" id="TLD84260.1"/>
    </source>
</evidence>
<proteinExistence type="predicted"/>
<dbReference type="OrthoDB" id="5329119at2"/>
<dbReference type="InterPro" id="IPR010767">
    <property type="entry name" value="Phage_CGC-2007_Cje0229"/>
</dbReference>
<dbReference type="AlphaFoldDB" id="A0A4U8SDN4"/>
<organism evidence="1 2">
    <name type="scientific">Helicobacter trogontum</name>
    <dbReference type="NCBI Taxonomy" id="50960"/>
    <lineage>
        <taxon>Bacteria</taxon>
        <taxon>Pseudomonadati</taxon>
        <taxon>Campylobacterota</taxon>
        <taxon>Epsilonproteobacteria</taxon>
        <taxon>Campylobacterales</taxon>
        <taxon>Helicobacteraceae</taxon>
        <taxon>Helicobacter</taxon>
    </lineage>
</organism>
<gene>
    <name evidence="1" type="ORF">LS81_001995</name>
</gene>
<evidence type="ECO:0000313" key="2">
    <source>
        <dbReference type="Proteomes" id="UP000029878"/>
    </source>
</evidence>